<dbReference type="Pfam" id="PF04862">
    <property type="entry name" value="DUF642"/>
    <property type="match status" value="2"/>
</dbReference>
<evidence type="ECO:0000256" key="1">
    <source>
        <dbReference type="ARBA" id="ARBA00004191"/>
    </source>
</evidence>
<name>A0A8J5C2Y2_ZINOF</name>
<evidence type="ECO:0000313" key="8">
    <source>
        <dbReference type="Proteomes" id="UP000734854"/>
    </source>
</evidence>
<dbReference type="GO" id="GO:0005886">
    <property type="term" value="C:plasma membrane"/>
    <property type="evidence" value="ECO:0007669"/>
    <property type="project" value="TreeGrafter"/>
</dbReference>
<dbReference type="AlphaFoldDB" id="A0A8J5C2Y2"/>
<accession>A0A8J5C2Y2</accession>
<sequence length="564" mass="61291">MAGLKRSNMARLKRLNVDELKRLDMIQLKGSTVVGLKRSDVTKLKRPDVLELKRLMWPRRERRGEEPPRPSPVPGLLITSLCCLPEMNPLARLPHLTVLFLLTHCVSAAISLDWFAELLKDKQPLAACITCRLTNVNNVNFRKSKSLTPIEMKIKQRNSLYLLHRVTEKVGNVGLVAMPIRLRLANGALPHALLCLISNGDFETTPAPSGGTASSDLGEGITSLPGWTVNGTVELVESGQKQGGMILIVPEGSRALRLGNEAQISQGLQLEKGASYAVTFSAARTCAQLESLNVSVFPAASTVDLQTLYSVEGWDAYAWAFQAEADDGTDSLLSFKNPGMEDDPTCGPIIDSIAIKKLFTPERPKDNAVVNGDFEEGPWMFQNASLGVLLPTNLEEAMSALPGWLVESNRAVRYIDSNHFVVPQGKRAVELLSGKEGIISQMVETTPDKQYSLTFTVGAAGDSCQAPLAVMAFASDQAQNFHYAPTGNATSQLANITFTARAERTRIAFYSVYYNTRSDDHSSLCGPVVDDVRVWGVSSTVTLTRACAASLLSLLVTVLMVVTA</sequence>
<feature type="domain" description="DUF642" evidence="6">
    <location>
        <begin position="369"/>
        <end position="534"/>
    </location>
</feature>
<evidence type="ECO:0000256" key="5">
    <source>
        <dbReference type="ARBA" id="ARBA00023180"/>
    </source>
</evidence>
<evidence type="ECO:0000256" key="4">
    <source>
        <dbReference type="ARBA" id="ARBA00022729"/>
    </source>
</evidence>
<evidence type="ECO:0000259" key="6">
    <source>
        <dbReference type="Pfam" id="PF04862"/>
    </source>
</evidence>
<keyword evidence="8" id="KW-1185">Reference proteome</keyword>
<reference evidence="7 8" key="1">
    <citation type="submission" date="2020-08" db="EMBL/GenBank/DDBJ databases">
        <title>Plant Genome Project.</title>
        <authorList>
            <person name="Zhang R.-G."/>
        </authorList>
    </citation>
    <scope>NUCLEOTIDE SEQUENCE [LARGE SCALE GENOMIC DNA]</scope>
    <source>
        <tissue evidence="7">Rhizome</tissue>
    </source>
</reference>
<dbReference type="EMBL" id="JACMSC010000020">
    <property type="protein sequence ID" value="KAG6471313.1"/>
    <property type="molecule type" value="Genomic_DNA"/>
</dbReference>
<comment type="subcellular location">
    <subcellularLocation>
        <location evidence="1">Secreted</location>
        <location evidence="1">Cell wall</location>
    </subcellularLocation>
</comment>
<dbReference type="Proteomes" id="UP000734854">
    <property type="component" value="Unassembled WGS sequence"/>
</dbReference>
<keyword evidence="5" id="KW-0325">Glycoprotein</keyword>
<dbReference type="PANTHER" id="PTHR31265:SF1">
    <property type="entry name" value="OS01G0756600 PROTEIN"/>
    <property type="match status" value="1"/>
</dbReference>
<keyword evidence="2" id="KW-0134">Cell wall</keyword>
<dbReference type="InterPro" id="IPR008979">
    <property type="entry name" value="Galactose-bd-like_sf"/>
</dbReference>
<protein>
    <recommendedName>
        <fullName evidence="6">DUF642 domain-containing protein</fullName>
    </recommendedName>
</protein>
<comment type="caution">
    <text evidence="7">The sequence shown here is derived from an EMBL/GenBank/DDBJ whole genome shotgun (WGS) entry which is preliminary data.</text>
</comment>
<keyword evidence="4" id="KW-0732">Signal</keyword>
<dbReference type="Gene3D" id="2.60.120.260">
    <property type="entry name" value="Galactose-binding domain-like"/>
    <property type="match status" value="2"/>
</dbReference>
<evidence type="ECO:0000313" key="7">
    <source>
        <dbReference type="EMBL" id="KAG6471313.1"/>
    </source>
</evidence>
<proteinExistence type="predicted"/>
<keyword evidence="3" id="KW-0964">Secreted</keyword>
<organism evidence="7 8">
    <name type="scientific">Zingiber officinale</name>
    <name type="common">Ginger</name>
    <name type="synonym">Amomum zingiber</name>
    <dbReference type="NCBI Taxonomy" id="94328"/>
    <lineage>
        <taxon>Eukaryota</taxon>
        <taxon>Viridiplantae</taxon>
        <taxon>Streptophyta</taxon>
        <taxon>Embryophyta</taxon>
        <taxon>Tracheophyta</taxon>
        <taxon>Spermatophyta</taxon>
        <taxon>Magnoliopsida</taxon>
        <taxon>Liliopsida</taxon>
        <taxon>Zingiberales</taxon>
        <taxon>Zingiberaceae</taxon>
        <taxon>Zingiber</taxon>
    </lineage>
</organism>
<dbReference type="FunFam" id="2.60.120.260:FF:000031">
    <property type="entry name" value="DUF642 family protein"/>
    <property type="match status" value="1"/>
</dbReference>
<dbReference type="PANTHER" id="PTHR31265">
    <property type="entry name" value="OS02G0527500 PROTEIN-RELATED"/>
    <property type="match status" value="1"/>
</dbReference>
<gene>
    <name evidence="7" type="ORF">ZIOFF_068754</name>
</gene>
<dbReference type="InterPro" id="IPR052437">
    <property type="entry name" value="Pectin_Meth_Modulator"/>
</dbReference>
<dbReference type="InterPro" id="IPR006946">
    <property type="entry name" value="DGR2-like_dom"/>
</dbReference>
<dbReference type="SUPFAM" id="SSF49785">
    <property type="entry name" value="Galactose-binding domain-like"/>
    <property type="match status" value="1"/>
</dbReference>
<feature type="domain" description="DUF642" evidence="6">
    <location>
        <begin position="196"/>
        <end position="356"/>
    </location>
</feature>
<evidence type="ECO:0000256" key="2">
    <source>
        <dbReference type="ARBA" id="ARBA00022512"/>
    </source>
</evidence>
<evidence type="ECO:0000256" key="3">
    <source>
        <dbReference type="ARBA" id="ARBA00022525"/>
    </source>
</evidence>